<organism evidence="3 4">
    <name type="scientific">Canna indica</name>
    <name type="common">Indian-shot</name>
    <dbReference type="NCBI Taxonomy" id="4628"/>
    <lineage>
        <taxon>Eukaryota</taxon>
        <taxon>Viridiplantae</taxon>
        <taxon>Streptophyta</taxon>
        <taxon>Embryophyta</taxon>
        <taxon>Tracheophyta</taxon>
        <taxon>Spermatophyta</taxon>
        <taxon>Magnoliopsida</taxon>
        <taxon>Liliopsida</taxon>
        <taxon>Zingiberales</taxon>
        <taxon>Cannaceae</taxon>
        <taxon>Canna</taxon>
    </lineage>
</organism>
<gene>
    <name evidence="3" type="ORF">Cni_G09793</name>
</gene>
<evidence type="ECO:0000313" key="3">
    <source>
        <dbReference type="EMBL" id="WOL01080.1"/>
    </source>
</evidence>
<keyword evidence="1" id="KW-0812">Transmembrane</keyword>
<dbReference type="AlphaFoldDB" id="A0AAQ3QA04"/>
<dbReference type="Pfam" id="PF03000">
    <property type="entry name" value="NPH3"/>
    <property type="match status" value="1"/>
</dbReference>
<keyword evidence="1" id="KW-1133">Transmembrane helix</keyword>
<sequence>MRRRITEKSLQSLEILRRPSPMHWDAIENHEAQHPKVHLRYRHQQQHHYDQSTGWDYLSLPVLPLGETRVIHSTMGGVLGGVAVAVLNFMGVPKSRIRSGSIAAVEGIRSPPQKDCVSCTFLLRLQWLANKLKVAPTLVMGLETGVGMQLEQASLPALFVLRPQQWTVRGNREWE</sequence>
<name>A0AAQ3QA04_9LILI</name>
<dbReference type="EMBL" id="CP136892">
    <property type="protein sequence ID" value="WOL01080.1"/>
    <property type="molecule type" value="Genomic_DNA"/>
</dbReference>
<evidence type="ECO:0000256" key="1">
    <source>
        <dbReference type="SAM" id="Phobius"/>
    </source>
</evidence>
<reference evidence="3 4" key="1">
    <citation type="submission" date="2023-10" db="EMBL/GenBank/DDBJ databases">
        <title>Chromosome-scale genome assembly provides insights into flower coloration mechanisms of Canna indica.</title>
        <authorList>
            <person name="Li C."/>
        </authorList>
    </citation>
    <scope>NUCLEOTIDE SEQUENCE [LARGE SCALE GENOMIC DNA]</scope>
    <source>
        <tissue evidence="3">Flower</tissue>
    </source>
</reference>
<protein>
    <recommendedName>
        <fullName evidence="2">NPH3 domain-containing protein</fullName>
    </recommendedName>
</protein>
<accession>A0AAQ3QA04</accession>
<dbReference type="InterPro" id="IPR027356">
    <property type="entry name" value="NPH3_dom"/>
</dbReference>
<keyword evidence="1" id="KW-0472">Membrane</keyword>
<feature type="domain" description="NPH3" evidence="2">
    <location>
        <begin position="111"/>
        <end position="161"/>
    </location>
</feature>
<keyword evidence="4" id="KW-1185">Reference proteome</keyword>
<feature type="transmembrane region" description="Helical" evidence="1">
    <location>
        <begin position="70"/>
        <end position="90"/>
    </location>
</feature>
<evidence type="ECO:0000313" key="4">
    <source>
        <dbReference type="Proteomes" id="UP001327560"/>
    </source>
</evidence>
<proteinExistence type="predicted"/>
<dbReference type="Proteomes" id="UP001327560">
    <property type="component" value="Chromosome 3"/>
</dbReference>
<evidence type="ECO:0000259" key="2">
    <source>
        <dbReference type="Pfam" id="PF03000"/>
    </source>
</evidence>